<dbReference type="Pfam" id="PF14365">
    <property type="entry name" value="Neprosin_AP"/>
    <property type="match status" value="1"/>
</dbReference>
<keyword evidence="4" id="KW-1185">Reference proteome</keyword>
<evidence type="ECO:0000313" key="3">
    <source>
        <dbReference type="EMBL" id="EOA22492.1"/>
    </source>
</evidence>
<dbReference type="Gene3D" id="3.90.1320.10">
    <property type="entry name" value="Outer-capsid protein sigma 3, large lobe"/>
    <property type="match status" value="1"/>
</dbReference>
<proteinExistence type="predicted"/>
<evidence type="ECO:0000313" key="4">
    <source>
        <dbReference type="Proteomes" id="UP000029121"/>
    </source>
</evidence>
<sequence length="439" mass="50173">MIEEFTNPCRNLVKMGLIRKNTRKSSMRFFLVFFVILFGFYYGAYGKDSLDIEMKLKALNKPALKTIKSQDGDIIDCIDIYKQHAFDHPALKNHKIQMKPSMEFEAKTTTIQNNRFDEQITSQIWTKSGDCPDGTIPVRRVSREDIRRASSPSRFGRKPHRTYSFLDNALQHKGNFNITTENVKHPRPMFISEAVLIALGFNYLGAKSDINVWNPPRIEAKDYSTAQIWLLGGLSDTFESIEAGWAVNPSVFGDSRTRLFIYWTSDGYDQTGCFNLLCAGFVQTSTKFALGAAIDPVSRISQKQYYFTASIMLDVKTGNWWLTCANNVIGYWPGSLFSYLKHSATAVQWGGEVHSPNVRKKPHTTTSMGSGRRAADLWEKACYHTNIRIKDNSLFIKYPKYLSEYSDEEYCYSTNLHRETYMSEPHFYFGGPGQNSLCP</sequence>
<dbReference type="InterPro" id="IPR004314">
    <property type="entry name" value="Neprosin"/>
</dbReference>
<accession>R0FJC2</accession>
<evidence type="ECO:0000256" key="1">
    <source>
        <dbReference type="SAM" id="Phobius"/>
    </source>
</evidence>
<keyword evidence="1" id="KW-0472">Membrane</keyword>
<keyword evidence="1" id="KW-0812">Transmembrane</keyword>
<dbReference type="InterPro" id="IPR025521">
    <property type="entry name" value="Neprosin_propep"/>
</dbReference>
<dbReference type="Pfam" id="PF03080">
    <property type="entry name" value="Neprosin"/>
    <property type="match status" value="1"/>
</dbReference>
<dbReference type="InterPro" id="IPR053168">
    <property type="entry name" value="Glutamic_endopeptidase"/>
</dbReference>
<name>R0FJC2_9BRAS</name>
<dbReference type="EMBL" id="KB870810">
    <property type="protein sequence ID" value="EOA22492.1"/>
    <property type="molecule type" value="Genomic_DNA"/>
</dbReference>
<evidence type="ECO:0000259" key="2">
    <source>
        <dbReference type="PROSITE" id="PS52045"/>
    </source>
</evidence>
<feature type="domain" description="Neprosin PEP catalytic" evidence="2">
    <location>
        <begin position="183"/>
        <end position="439"/>
    </location>
</feature>
<dbReference type="PROSITE" id="PS52045">
    <property type="entry name" value="NEPROSIN_PEP_CD"/>
    <property type="match status" value="1"/>
</dbReference>
<dbReference type="Proteomes" id="UP000029121">
    <property type="component" value="Unassembled WGS sequence"/>
</dbReference>
<organism evidence="3 4">
    <name type="scientific">Capsella rubella</name>
    <dbReference type="NCBI Taxonomy" id="81985"/>
    <lineage>
        <taxon>Eukaryota</taxon>
        <taxon>Viridiplantae</taxon>
        <taxon>Streptophyta</taxon>
        <taxon>Embryophyta</taxon>
        <taxon>Tracheophyta</taxon>
        <taxon>Spermatophyta</taxon>
        <taxon>Magnoliopsida</taxon>
        <taxon>eudicotyledons</taxon>
        <taxon>Gunneridae</taxon>
        <taxon>Pentapetalae</taxon>
        <taxon>rosids</taxon>
        <taxon>malvids</taxon>
        <taxon>Brassicales</taxon>
        <taxon>Brassicaceae</taxon>
        <taxon>Camelineae</taxon>
        <taxon>Capsella</taxon>
    </lineage>
</organism>
<gene>
    <name evidence="3" type="ORF">CARUB_v10003145mg</name>
</gene>
<dbReference type="eggNOG" id="ENOG502QRGN">
    <property type="taxonomic scope" value="Eukaryota"/>
</dbReference>
<keyword evidence="1" id="KW-1133">Transmembrane helix</keyword>
<dbReference type="PANTHER" id="PTHR31589:SF2">
    <property type="entry name" value="ASLB (DUF239)-RELATED"/>
    <property type="match status" value="1"/>
</dbReference>
<feature type="transmembrane region" description="Helical" evidence="1">
    <location>
        <begin position="27"/>
        <end position="45"/>
    </location>
</feature>
<dbReference type="AlphaFoldDB" id="R0FJC2"/>
<reference evidence="4" key="1">
    <citation type="journal article" date="2013" name="Nat. Genet.">
        <title>The Capsella rubella genome and the genomic consequences of rapid mating system evolution.</title>
        <authorList>
            <person name="Slotte T."/>
            <person name="Hazzouri K.M."/>
            <person name="Agren J.A."/>
            <person name="Koenig D."/>
            <person name="Maumus F."/>
            <person name="Guo Y.L."/>
            <person name="Steige K."/>
            <person name="Platts A.E."/>
            <person name="Escobar J.S."/>
            <person name="Newman L.K."/>
            <person name="Wang W."/>
            <person name="Mandakova T."/>
            <person name="Vello E."/>
            <person name="Smith L.M."/>
            <person name="Henz S.R."/>
            <person name="Steffen J."/>
            <person name="Takuno S."/>
            <person name="Brandvain Y."/>
            <person name="Coop G."/>
            <person name="Andolfatto P."/>
            <person name="Hu T.T."/>
            <person name="Blanchette M."/>
            <person name="Clark R.M."/>
            <person name="Quesneville H."/>
            <person name="Nordborg M."/>
            <person name="Gaut B.S."/>
            <person name="Lysak M.A."/>
            <person name="Jenkins J."/>
            <person name="Grimwood J."/>
            <person name="Chapman J."/>
            <person name="Prochnik S."/>
            <person name="Shu S."/>
            <person name="Rokhsar D."/>
            <person name="Schmutz J."/>
            <person name="Weigel D."/>
            <person name="Wright S.I."/>
        </authorList>
    </citation>
    <scope>NUCLEOTIDE SEQUENCE [LARGE SCALE GENOMIC DNA]</scope>
    <source>
        <strain evidence="4">cv. Monte Gargano</strain>
    </source>
</reference>
<protein>
    <recommendedName>
        <fullName evidence="2">Neprosin PEP catalytic domain-containing protein</fullName>
    </recommendedName>
</protein>
<dbReference type="PANTHER" id="PTHR31589">
    <property type="entry name" value="PROTEIN, PUTATIVE (DUF239)-RELATED-RELATED"/>
    <property type="match status" value="1"/>
</dbReference>